<evidence type="ECO:0000256" key="4">
    <source>
        <dbReference type="ARBA" id="ARBA00022842"/>
    </source>
</evidence>
<sequence length="407" mass="47151">MIEKTDLAYERTVLVGIVTKDQDQDKLEEYLDELEFLTYTAGGEVVNRFSQRLERPDPKTFIGSGKMEDVREFAKENDIGAVIFDDELSPAQQKNIEKILKCKILDRTGLILDIFAQRAKTSYARTQVELAQYEYLLPRLAGMWTHLERQRGGIGMRGPGETEIETDRRIVRDKISLLKKKLKTIDKQMEVQRGNRGQLVRVALVGYTNVGKSTLMNVISKSEVFAENKLFATLDTTVRKVVIRNLPFLLSDTVGFIRKLPTQLVESFKSTLDEVREADLLLHVVDISHPNFEDHINSVNQILTEIETIGKPTIMVFNKIDAYEPEKIDEDDLITEKTSAHYTLKEWKKTWMNRVGDNALFISALNKENMEHFRKKVYEAVREIHITRFPYNNFLYPEYDKYGEEKE</sequence>
<feature type="binding site" evidence="7">
    <location>
        <begin position="231"/>
        <end position="235"/>
    </location>
    <ligand>
        <name>GTP</name>
        <dbReference type="ChEBI" id="CHEBI:37565"/>
    </ligand>
</feature>
<comment type="cofactor">
    <cofactor evidence="8">
        <name>Mg(2+)</name>
        <dbReference type="ChEBI" id="CHEBI:18420"/>
    </cofactor>
</comment>
<dbReference type="NCBIfam" id="TIGR00231">
    <property type="entry name" value="small_GTP"/>
    <property type="match status" value="1"/>
</dbReference>
<dbReference type="Gene3D" id="3.40.50.11060">
    <property type="entry name" value="GTPase HflX, N-terminal domain"/>
    <property type="match status" value="1"/>
</dbReference>
<dbReference type="GO" id="GO:0046872">
    <property type="term" value="F:metal ion binding"/>
    <property type="evidence" value="ECO:0007669"/>
    <property type="project" value="UniProtKB-KW"/>
</dbReference>
<name>A0A7K1LQW8_9FLAO</name>
<feature type="domain" description="Hflx-type G" evidence="9">
    <location>
        <begin position="200"/>
        <end position="385"/>
    </location>
</feature>
<evidence type="ECO:0000256" key="8">
    <source>
        <dbReference type="PIRSR" id="PIRSR006809-2"/>
    </source>
</evidence>
<keyword evidence="5 6" id="KW-0342">GTP-binding</keyword>
<dbReference type="GO" id="GO:0003924">
    <property type="term" value="F:GTPase activity"/>
    <property type="evidence" value="ECO:0007669"/>
    <property type="project" value="UniProtKB-UniRule"/>
</dbReference>
<dbReference type="InterPro" id="IPR005225">
    <property type="entry name" value="Small_GTP-bd"/>
</dbReference>
<evidence type="ECO:0000256" key="7">
    <source>
        <dbReference type="PIRSR" id="PIRSR006809-1"/>
    </source>
</evidence>
<dbReference type="OrthoDB" id="9812272at2"/>
<dbReference type="CDD" id="cd01878">
    <property type="entry name" value="HflX"/>
    <property type="match status" value="1"/>
</dbReference>
<gene>
    <name evidence="6 10" type="primary">hflX</name>
    <name evidence="10" type="ORF">FLP08_11475</name>
</gene>
<dbReference type="PANTHER" id="PTHR10229">
    <property type="entry name" value="GTP-BINDING PROTEIN HFLX"/>
    <property type="match status" value="1"/>
</dbReference>
<evidence type="ECO:0000256" key="3">
    <source>
        <dbReference type="ARBA" id="ARBA00022741"/>
    </source>
</evidence>
<evidence type="ECO:0000256" key="1">
    <source>
        <dbReference type="ARBA" id="ARBA00022490"/>
    </source>
</evidence>
<dbReference type="InterPro" id="IPR027417">
    <property type="entry name" value="P-loop_NTPase"/>
</dbReference>
<dbReference type="PRINTS" id="PR00326">
    <property type="entry name" value="GTP1OBG"/>
</dbReference>
<dbReference type="AlphaFoldDB" id="A0A7K1LQW8"/>
<dbReference type="Pfam" id="PF16360">
    <property type="entry name" value="GTP-bdg_M"/>
    <property type="match status" value="1"/>
</dbReference>
<reference evidence="10 11" key="1">
    <citation type="submission" date="2019-07" db="EMBL/GenBank/DDBJ databases">
        <title>Gramella aestuarii sp. nov., isolated from a tidal flat, and emended description of Gramella echinicola.</title>
        <authorList>
            <person name="Liu L."/>
        </authorList>
    </citation>
    <scope>NUCLEOTIDE SEQUENCE [LARGE SCALE GENOMIC DNA]</scope>
    <source>
        <strain evidence="10 11">BS12</strain>
    </source>
</reference>
<evidence type="ECO:0000256" key="2">
    <source>
        <dbReference type="ARBA" id="ARBA00022723"/>
    </source>
</evidence>
<evidence type="ECO:0000256" key="5">
    <source>
        <dbReference type="ARBA" id="ARBA00023134"/>
    </source>
</evidence>
<dbReference type="InterPro" id="IPR030394">
    <property type="entry name" value="G_HFLX_dom"/>
</dbReference>
<comment type="caution">
    <text evidence="10">The sequence shown here is derived from an EMBL/GenBank/DDBJ whole genome shotgun (WGS) entry which is preliminary data.</text>
</comment>
<dbReference type="FunFam" id="3.40.50.11060:FF:000001">
    <property type="entry name" value="GTPase HflX"/>
    <property type="match status" value="1"/>
</dbReference>
<dbReference type="Gene3D" id="3.40.50.300">
    <property type="entry name" value="P-loop containing nucleotide triphosphate hydrolases"/>
    <property type="match status" value="1"/>
</dbReference>
<feature type="binding site" evidence="7">
    <location>
        <begin position="363"/>
        <end position="365"/>
    </location>
    <ligand>
        <name>GTP</name>
        <dbReference type="ChEBI" id="CHEBI:37565"/>
    </ligand>
</feature>
<comment type="function">
    <text evidence="6">GTPase that associates with the 50S ribosomal subunit and may have a role during protein synthesis or ribosome biogenesis.</text>
</comment>
<comment type="subcellular location">
    <subcellularLocation>
        <location evidence="6">Cytoplasm</location>
    </subcellularLocation>
    <text evidence="6">May associate with membranes.</text>
</comment>
<evidence type="ECO:0000259" key="9">
    <source>
        <dbReference type="PROSITE" id="PS51705"/>
    </source>
</evidence>
<feature type="binding site" evidence="7">
    <location>
        <begin position="206"/>
        <end position="213"/>
    </location>
    <ligand>
        <name>GTP</name>
        <dbReference type="ChEBI" id="CHEBI:37565"/>
    </ligand>
</feature>
<dbReference type="Proteomes" id="UP000460416">
    <property type="component" value="Unassembled WGS sequence"/>
</dbReference>
<dbReference type="InterPro" id="IPR006073">
    <property type="entry name" value="GTP-bd"/>
</dbReference>
<dbReference type="InterPro" id="IPR016496">
    <property type="entry name" value="GTPase_HflX"/>
</dbReference>
<dbReference type="GO" id="GO:0043022">
    <property type="term" value="F:ribosome binding"/>
    <property type="evidence" value="ECO:0007669"/>
    <property type="project" value="TreeGrafter"/>
</dbReference>
<protein>
    <recommendedName>
        <fullName evidence="6">GTPase HflX</fullName>
    </recommendedName>
    <alternativeName>
        <fullName evidence="6">GTP-binding protein HflX</fullName>
    </alternativeName>
</protein>
<feature type="binding site" evidence="8">
    <location>
        <position position="213"/>
    </location>
    <ligand>
        <name>Mg(2+)</name>
        <dbReference type="ChEBI" id="CHEBI:18420"/>
    </ligand>
</feature>
<keyword evidence="2 8" id="KW-0479">Metal-binding</keyword>
<feature type="binding site" evidence="7">
    <location>
        <begin position="318"/>
        <end position="321"/>
    </location>
    <ligand>
        <name>GTP</name>
        <dbReference type="ChEBI" id="CHEBI:37565"/>
    </ligand>
</feature>
<keyword evidence="4 8" id="KW-0460">Magnesium</keyword>
<dbReference type="HAMAP" id="MF_00900">
    <property type="entry name" value="GTPase_HflX"/>
    <property type="match status" value="1"/>
</dbReference>
<dbReference type="Pfam" id="PF13167">
    <property type="entry name" value="GTP-bdg_N"/>
    <property type="match status" value="1"/>
</dbReference>
<dbReference type="GO" id="GO:0005737">
    <property type="term" value="C:cytoplasm"/>
    <property type="evidence" value="ECO:0007669"/>
    <property type="project" value="UniProtKB-SubCell"/>
</dbReference>
<dbReference type="SUPFAM" id="SSF52540">
    <property type="entry name" value="P-loop containing nucleoside triphosphate hydrolases"/>
    <property type="match status" value="1"/>
</dbReference>
<comment type="similarity">
    <text evidence="6">Belongs to the TRAFAC class OBG-HflX-like GTPase superfamily. HflX GTPase family.</text>
</comment>
<dbReference type="FunFam" id="3.40.50.300:FF:000955">
    <property type="entry name" value="GTPase HflX"/>
    <property type="match status" value="1"/>
</dbReference>
<keyword evidence="1 6" id="KW-0963">Cytoplasm</keyword>
<dbReference type="Pfam" id="PF01926">
    <property type="entry name" value="MMR_HSR1"/>
    <property type="match status" value="1"/>
</dbReference>
<proteinExistence type="inferred from homology"/>
<dbReference type="InterPro" id="IPR025121">
    <property type="entry name" value="GTPase_HflX_N"/>
</dbReference>
<dbReference type="RefSeq" id="WP_156276891.1">
    <property type="nucleotide sequence ID" value="NZ_BAABGI010000001.1"/>
</dbReference>
<keyword evidence="11" id="KW-1185">Reference proteome</keyword>
<evidence type="ECO:0000313" key="11">
    <source>
        <dbReference type="Proteomes" id="UP000460416"/>
    </source>
</evidence>
<dbReference type="NCBIfam" id="TIGR03156">
    <property type="entry name" value="GTP_HflX"/>
    <property type="match status" value="1"/>
</dbReference>
<dbReference type="PROSITE" id="PS51705">
    <property type="entry name" value="G_HFLX"/>
    <property type="match status" value="1"/>
</dbReference>
<accession>A0A7K1LQW8</accession>
<dbReference type="EMBL" id="VJVW01000004">
    <property type="protein sequence ID" value="MUP43197.1"/>
    <property type="molecule type" value="Genomic_DNA"/>
</dbReference>
<dbReference type="InterPro" id="IPR042108">
    <property type="entry name" value="GTPase_HflX_N_sf"/>
</dbReference>
<evidence type="ECO:0000256" key="6">
    <source>
        <dbReference type="HAMAP-Rule" id="MF_00900"/>
    </source>
</evidence>
<dbReference type="InterPro" id="IPR032305">
    <property type="entry name" value="GTP-bd_M"/>
</dbReference>
<feature type="binding site" evidence="7">
    <location>
        <begin position="252"/>
        <end position="255"/>
    </location>
    <ligand>
        <name>GTP</name>
        <dbReference type="ChEBI" id="CHEBI:37565"/>
    </ligand>
</feature>
<evidence type="ECO:0000313" key="10">
    <source>
        <dbReference type="EMBL" id="MUP43197.1"/>
    </source>
</evidence>
<dbReference type="PIRSF" id="PIRSF006809">
    <property type="entry name" value="GTP-binding_hflX_prd"/>
    <property type="match status" value="1"/>
</dbReference>
<dbReference type="Gene3D" id="6.10.250.2860">
    <property type="match status" value="1"/>
</dbReference>
<keyword evidence="3 6" id="KW-0547">Nucleotide-binding</keyword>
<organism evidence="10 11">
    <name type="scientific">Christiangramia aestuarii</name>
    <dbReference type="NCBI Taxonomy" id="1028746"/>
    <lineage>
        <taxon>Bacteria</taxon>
        <taxon>Pseudomonadati</taxon>
        <taxon>Bacteroidota</taxon>
        <taxon>Flavobacteriia</taxon>
        <taxon>Flavobacteriales</taxon>
        <taxon>Flavobacteriaceae</taxon>
        <taxon>Christiangramia</taxon>
    </lineage>
</organism>
<comment type="subunit">
    <text evidence="6">Monomer. Associates with the 50S ribosomal subunit.</text>
</comment>
<dbReference type="PANTHER" id="PTHR10229:SF0">
    <property type="entry name" value="GTP-BINDING PROTEIN 6-RELATED"/>
    <property type="match status" value="1"/>
</dbReference>
<dbReference type="GO" id="GO:0005525">
    <property type="term" value="F:GTP binding"/>
    <property type="evidence" value="ECO:0007669"/>
    <property type="project" value="UniProtKB-UniRule"/>
</dbReference>
<feature type="binding site" evidence="8">
    <location>
        <position position="233"/>
    </location>
    <ligand>
        <name>Mg(2+)</name>
        <dbReference type="ChEBI" id="CHEBI:18420"/>
    </ligand>
</feature>